<sequence>MSRHLIANSIHEHPDAVTVVGWDPELRTYFCDFVYPDGVARPVAGGTEQEILHADWLATILADAEIRIPVVLVARLRLEKLTVSSANAPNLDWRSGEPLPVREG</sequence>
<keyword evidence="2" id="KW-1185">Reference proteome</keyword>
<evidence type="ECO:0000313" key="2">
    <source>
        <dbReference type="Proteomes" id="UP000730482"/>
    </source>
</evidence>
<dbReference type="Proteomes" id="UP000730482">
    <property type="component" value="Unassembled WGS sequence"/>
</dbReference>
<protein>
    <submittedName>
        <fullName evidence="1">Uncharacterized protein</fullName>
    </submittedName>
</protein>
<comment type="caution">
    <text evidence="1">The sequence shown here is derived from an EMBL/GenBank/DDBJ whole genome shotgun (WGS) entry which is preliminary data.</text>
</comment>
<dbReference type="EMBL" id="JAAFYZ010000104">
    <property type="protein sequence ID" value="MBS2550495.1"/>
    <property type="molecule type" value="Genomic_DNA"/>
</dbReference>
<accession>A0ABS5KWV1</accession>
<reference evidence="1 2" key="1">
    <citation type="submission" date="2020-02" db="EMBL/GenBank/DDBJ databases">
        <title>Acidophilic actinobacteria isolated from forest soil.</title>
        <authorList>
            <person name="Golinska P."/>
        </authorList>
    </citation>
    <scope>NUCLEOTIDE SEQUENCE [LARGE SCALE GENOMIC DNA]</scope>
    <source>
        <strain evidence="1 2">NL8</strain>
    </source>
</reference>
<name>A0ABS5KWV1_9ACTN</name>
<proteinExistence type="predicted"/>
<organism evidence="1 2">
    <name type="scientific">Catenulispora pinistramenti</name>
    <dbReference type="NCBI Taxonomy" id="2705254"/>
    <lineage>
        <taxon>Bacteria</taxon>
        <taxon>Bacillati</taxon>
        <taxon>Actinomycetota</taxon>
        <taxon>Actinomycetes</taxon>
        <taxon>Catenulisporales</taxon>
        <taxon>Catenulisporaceae</taxon>
        <taxon>Catenulispora</taxon>
    </lineage>
</organism>
<gene>
    <name evidence="1" type="ORF">KGQ19_26850</name>
</gene>
<dbReference type="RefSeq" id="WP_212013395.1">
    <property type="nucleotide sequence ID" value="NZ_JAAFYZ010000104.1"/>
</dbReference>
<evidence type="ECO:0000313" key="1">
    <source>
        <dbReference type="EMBL" id="MBS2550495.1"/>
    </source>
</evidence>